<name>A0A2W5RZI8_CERSP</name>
<protein>
    <submittedName>
        <fullName evidence="3">Amidohydrolase</fullName>
    </submittedName>
</protein>
<keyword evidence="3" id="KW-0378">Hydrolase</keyword>
<feature type="domain" description="Amidohydrolase-related" evidence="2">
    <location>
        <begin position="61"/>
        <end position="281"/>
    </location>
</feature>
<evidence type="ECO:0000259" key="2">
    <source>
        <dbReference type="Pfam" id="PF04909"/>
    </source>
</evidence>
<evidence type="ECO:0000313" key="3">
    <source>
        <dbReference type="EMBL" id="PZQ96091.1"/>
    </source>
</evidence>
<organism evidence="3 4">
    <name type="scientific">Cereibacter sphaeroides</name>
    <name type="common">Rhodobacter sphaeroides</name>
    <dbReference type="NCBI Taxonomy" id="1063"/>
    <lineage>
        <taxon>Bacteria</taxon>
        <taxon>Pseudomonadati</taxon>
        <taxon>Pseudomonadota</taxon>
        <taxon>Alphaproteobacteria</taxon>
        <taxon>Rhodobacterales</taxon>
        <taxon>Paracoccaceae</taxon>
        <taxon>Cereibacter</taxon>
    </lineage>
</organism>
<sequence length="289" mass="31966">MLIDFSSRPPLSEFSPEAPHLANYRRVYQGSEKQSAGSGAAQGLDGYLETYERLGTKHVVLKGRDLTTTFGFKIPNEVVAGFVREHGPRFIGFAGVDPWQADCVAQFDHAVNGLGLRGLNLQCFELKMTPDDPRLFPLYEKAIDLNVPVNIHCGINFSTHTPMSVGKPEYLDNVMVRYPELRAIASPPGWPWVQELIGVAWRHPNLSIGILAVRPKLLAKAHSGYEPLLQYGRSVLKQKMIFGSAFPMMPVEAALSELDALGLDAETRRLWLHDNAARFLNGAVDKTGA</sequence>
<dbReference type="EMBL" id="QFQS01000004">
    <property type="protein sequence ID" value="PZQ96091.1"/>
    <property type="molecule type" value="Genomic_DNA"/>
</dbReference>
<dbReference type="InterPro" id="IPR032465">
    <property type="entry name" value="ACMSD"/>
</dbReference>
<dbReference type="PANTHER" id="PTHR21240">
    <property type="entry name" value="2-AMINO-3-CARBOXYLMUCONATE-6-SEMIALDEHYDE DECARBOXYLASE"/>
    <property type="match status" value="1"/>
</dbReference>
<comment type="caution">
    <text evidence="3">The sequence shown here is derived from an EMBL/GenBank/DDBJ whole genome shotgun (WGS) entry which is preliminary data.</text>
</comment>
<dbReference type="InterPro" id="IPR006680">
    <property type="entry name" value="Amidohydro-rel"/>
</dbReference>
<evidence type="ECO:0000256" key="1">
    <source>
        <dbReference type="ARBA" id="ARBA00023239"/>
    </source>
</evidence>
<dbReference type="Gene3D" id="3.20.20.140">
    <property type="entry name" value="Metal-dependent hydrolases"/>
    <property type="match status" value="1"/>
</dbReference>
<dbReference type="Proteomes" id="UP000248975">
    <property type="component" value="Unassembled WGS sequence"/>
</dbReference>
<dbReference type="GO" id="GO:0016831">
    <property type="term" value="F:carboxy-lyase activity"/>
    <property type="evidence" value="ECO:0007669"/>
    <property type="project" value="InterPro"/>
</dbReference>
<dbReference type="AlphaFoldDB" id="A0A2W5RZI8"/>
<dbReference type="GO" id="GO:0016787">
    <property type="term" value="F:hydrolase activity"/>
    <property type="evidence" value="ECO:0007669"/>
    <property type="project" value="UniProtKB-KW"/>
</dbReference>
<keyword evidence="1" id="KW-0456">Lyase</keyword>
<dbReference type="InterPro" id="IPR032466">
    <property type="entry name" value="Metal_Hydrolase"/>
</dbReference>
<dbReference type="Pfam" id="PF04909">
    <property type="entry name" value="Amidohydro_2"/>
    <property type="match status" value="1"/>
</dbReference>
<dbReference type="SUPFAM" id="SSF51556">
    <property type="entry name" value="Metallo-dependent hydrolases"/>
    <property type="match status" value="1"/>
</dbReference>
<evidence type="ECO:0000313" key="4">
    <source>
        <dbReference type="Proteomes" id="UP000248975"/>
    </source>
</evidence>
<reference evidence="3 4" key="1">
    <citation type="submission" date="2017-08" db="EMBL/GenBank/DDBJ databases">
        <title>Infants hospitalized years apart are colonized by the same room-sourced microbial strains.</title>
        <authorList>
            <person name="Brooks B."/>
            <person name="Olm M.R."/>
            <person name="Firek B.A."/>
            <person name="Baker R."/>
            <person name="Thomas B.C."/>
            <person name="Morowitz M.J."/>
            <person name="Banfield J.F."/>
        </authorList>
    </citation>
    <scope>NUCLEOTIDE SEQUENCE [LARGE SCALE GENOMIC DNA]</scope>
    <source>
        <strain evidence="3">S2_003_000_R2_11</strain>
    </source>
</reference>
<proteinExistence type="predicted"/>
<dbReference type="PANTHER" id="PTHR21240:SF19">
    <property type="entry name" value="CATALYTIC_ HYDROLASE"/>
    <property type="match status" value="1"/>
</dbReference>
<accession>A0A2W5RZI8</accession>
<gene>
    <name evidence="3" type="ORF">DI533_16725</name>
</gene>